<evidence type="ECO:0000313" key="2">
    <source>
        <dbReference type="EMBL" id="RQN23555.1"/>
    </source>
</evidence>
<dbReference type="Gene3D" id="3.90.550.20">
    <property type="match status" value="1"/>
</dbReference>
<dbReference type="PANTHER" id="PTHR32385">
    <property type="entry name" value="MANNOSYL PHOSPHORYLINOSITOL CERAMIDE SYNTHASE"/>
    <property type="match status" value="1"/>
</dbReference>
<reference evidence="2 3" key="1">
    <citation type="submission" date="2018-11" db="EMBL/GenBank/DDBJ databases">
        <title>Draft genome sequences of potential pathogenic Clostridium perfringens from environmental surface water in the North West Province, South Africa.</title>
        <authorList>
            <person name="Fourie J.C.J."/>
            <person name="Sanko T.J."/>
            <person name="Bezuidenhout C."/>
            <person name="Mienie C."/>
            <person name="Adeleke R."/>
        </authorList>
    </citation>
    <scope>NUCLEOTIDE SEQUENCE [LARGE SCALE GENOMIC DNA]</scope>
    <source>
        <strain evidence="2 3">SC4-C13</strain>
    </source>
</reference>
<gene>
    <name evidence="2" type="ORF">EHZ11_13085</name>
</gene>
<protein>
    <submittedName>
        <fullName evidence="2">Mannosyltransferase</fullName>
    </submittedName>
</protein>
<dbReference type="GO" id="GO:0051999">
    <property type="term" value="P:mannosyl-inositol phosphorylceramide biosynthetic process"/>
    <property type="evidence" value="ECO:0007669"/>
    <property type="project" value="TreeGrafter"/>
</dbReference>
<proteinExistence type="predicted"/>
<accession>A0AAE8FSC1</accession>
<dbReference type="Pfam" id="PF04488">
    <property type="entry name" value="Gly_transf_sug"/>
    <property type="match status" value="1"/>
</dbReference>
<dbReference type="EMBL" id="RQNR01000007">
    <property type="protein sequence ID" value="RQN23555.1"/>
    <property type="molecule type" value="Genomic_DNA"/>
</dbReference>
<dbReference type="InterPro" id="IPR029044">
    <property type="entry name" value="Nucleotide-diphossugar_trans"/>
</dbReference>
<dbReference type="AlphaFoldDB" id="A0AAE8FSC1"/>
<dbReference type="GO" id="GO:0016020">
    <property type="term" value="C:membrane"/>
    <property type="evidence" value="ECO:0007669"/>
    <property type="project" value="GOC"/>
</dbReference>
<dbReference type="PANTHER" id="PTHR32385:SF15">
    <property type="entry name" value="INOSITOL PHOSPHOCERAMIDE MANNOSYLTRANSFERASE 1"/>
    <property type="match status" value="1"/>
</dbReference>
<dbReference type="Proteomes" id="UP000273641">
    <property type="component" value="Unassembled WGS sequence"/>
</dbReference>
<evidence type="ECO:0000256" key="1">
    <source>
        <dbReference type="ARBA" id="ARBA00022679"/>
    </source>
</evidence>
<dbReference type="InterPro" id="IPR051706">
    <property type="entry name" value="Glycosyltransferase_domain"/>
</dbReference>
<dbReference type="InterPro" id="IPR007577">
    <property type="entry name" value="GlycoTrfase_DXD_sugar-bd_CS"/>
</dbReference>
<keyword evidence="1" id="KW-0808">Transferase</keyword>
<comment type="caution">
    <text evidence="2">The sequence shown here is derived from an EMBL/GenBank/DDBJ whole genome shotgun (WGS) entry which is preliminary data.</text>
</comment>
<organism evidence="2 3">
    <name type="scientific">Clostridium perfringens</name>
    <dbReference type="NCBI Taxonomy" id="1502"/>
    <lineage>
        <taxon>Bacteria</taxon>
        <taxon>Bacillati</taxon>
        <taxon>Bacillota</taxon>
        <taxon>Clostridia</taxon>
        <taxon>Eubacteriales</taxon>
        <taxon>Clostridiaceae</taxon>
        <taxon>Clostridium</taxon>
    </lineage>
</organism>
<sequence length="263" mass="31277">MMGNIPKTIHYCWFGGKEKPNHIKQYIDGWKRLGGYEIIEWNESNFDINECDFIKNAYRSKKWAFVSDYARLSVLKKFGGIYLDTDVEVKKDFKPLLNSKMFLGYIYNCSIGTAVIGAEKDNIIISELLELYKNAKFIMKNDKISLEFEGYENYQINNNNDLFTVYFINNVNGFLLSNKKQVLENVTVYPKEYFERKTFNSKKDFSIHHCYGSWYKNNPNRRSKIAKIINLFIGDILYDKLRANMKLKKLPYYEQYKKDKRKE</sequence>
<keyword evidence="2" id="KW-0328">Glycosyltransferase</keyword>
<evidence type="ECO:0000313" key="3">
    <source>
        <dbReference type="Proteomes" id="UP000273641"/>
    </source>
</evidence>
<dbReference type="SUPFAM" id="SSF53448">
    <property type="entry name" value="Nucleotide-diphospho-sugar transferases"/>
    <property type="match status" value="1"/>
</dbReference>
<dbReference type="GO" id="GO:0000030">
    <property type="term" value="F:mannosyltransferase activity"/>
    <property type="evidence" value="ECO:0007669"/>
    <property type="project" value="TreeGrafter"/>
</dbReference>
<name>A0AAE8FSC1_CLOPF</name>